<evidence type="ECO:0000313" key="1">
    <source>
        <dbReference type="EMBL" id="AFK40571.1"/>
    </source>
</evidence>
<organism evidence="1">
    <name type="scientific">Medicago truncatula</name>
    <name type="common">Barrel medic</name>
    <name type="synonym">Medicago tribuloides</name>
    <dbReference type="NCBI Taxonomy" id="3880"/>
    <lineage>
        <taxon>Eukaryota</taxon>
        <taxon>Viridiplantae</taxon>
        <taxon>Streptophyta</taxon>
        <taxon>Embryophyta</taxon>
        <taxon>Tracheophyta</taxon>
        <taxon>Spermatophyta</taxon>
        <taxon>Magnoliopsida</taxon>
        <taxon>eudicotyledons</taxon>
        <taxon>Gunneridae</taxon>
        <taxon>Pentapetalae</taxon>
        <taxon>rosids</taxon>
        <taxon>fabids</taxon>
        <taxon>Fabales</taxon>
        <taxon>Fabaceae</taxon>
        <taxon>Papilionoideae</taxon>
        <taxon>50 kb inversion clade</taxon>
        <taxon>NPAAA clade</taxon>
        <taxon>Hologalegina</taxon>
        <taxon>IRL clade</taxon>
        <taxon>Trifolieae</taxon>
        <taxon>Medicago</taxon>
    </lineage>
</organism>
<sequence length="55" mass="6190">MDKLKATQSWSMIKVMRRRKTSIVKPFVGAAVETTTRMNFGLAVIFVRGGTMENV</sequence>
<accession>I3SJX9</accession>
<protein>
    <submittedName>
        <fullName evidence="1">Uncharacterized protein</fullName>
    </submittedName>
</protein>
<dbReference type="AlphaFoldDB" id="I3SJX9"/>
<proteinExistence type="evidence at transcript level"/>
<reference evidence="1" key="1">
    <citation type="submission" date="2012-05" db="EMBL/GenBank/DDBJ databases">
        <authorList>
            <person name="Krishnakumar V."/>
            <person name="Cheung F."/>
            <person name="Xiao Y."/>
            <person name="Chan A."/>
            <person name="Moskal W.A."/>
            <person name="Town C.D."/>
        </authorList>
    </citation>
    <scope>NUCLEOTIDE SEQUENCE</scope>
</reference>
<name>I3SJX9_MEDTR</name>
<dbReference type="EMBL" id="BT140776">
    <property type="protein sequence ID" value="AFK40571.1"/>
    <property type="molecule type" value="mRNA"/>
</dbReference>